<dbReference type="InterPro" id="IPR013642">
    <property type="entry name" value="CLCA_N"/>
</dbReference>
<comment type="caution">
    <text evidence="3">The sequence shown here is derived from an EMBL/GenBank/DDBJ whole genome shotgun (WGS) entry which is preliminary data.</text>
</comment>
<evidence type="ECO:0000313" key="4">
    <source>
        <dbReference type="Proteomes" id="UP001381693"/>
    </source>
</evidence>
<dbReference type="GO" id="GO:0032991">
    <property type="term" value="C:protein-containing complex"/>
    <property type="evidence" value="ECO:0007669"/>
    <property type="project" value="UniProtKB-ARBA"/>
</dbReference>
<keyword evidence="4" id="KW-1185">Reference proteome</keyword>
<name>A0AAN8WTS0_HALRR</name>
<sequence>MWRLIALGVLFCQVTIASRMSRVIVRDNGYENVVVAISPMLREDKAQNIIQAIKVSMTEASEVLFTATKQKLYFKDVKILVPKSWTNTNIDAIATTERFEESELRIDLVNSVYNTQPYTVQPGGCGDPGLYIHLTPDYLLDDEQAKWWGPRGKVLAKEWAHLRWGVFEEIGYPDDLNLPLFYLEQEIVNNTVKKVLKPNTCTDKIPLGSWRDISTGGECHFAGEIPGRDCRFVPKTGQNIITSLMAYQYMDNVKEFCNNISLHAHNDIAPNRQNLLCNGLSVWEVMEAHSDFQDLSEASHNMTVIPRFTVVREEVASFVIVLDYSQSMTTANRIFRLQKSAQRWILHEVAQGSFVGIVGFSGTGFIMERLLEITNDNSRQHLAASIVNETLSTGICIGCGLRKAVTEVLNGRHNKVIILISDGEENIPPYIDDVMNEVVSSGTRVVSIAYGDKAAQKLEELAQNTGGKSYIVYDNDDGTMADDAFDGALTYQPGDSLSNVTVEIYEYSYQGPNKFANGNFTVDATLGRNLTYHLDTNFASHITTPPVLVSPNGTVYNTSSQDSTVNLWTIHVDFAKVSKGMHSG</sequence>
<accession>A0AAN8WTS0</accession>
<evidence type="ECO:0000313" key="3">
    <source>
        <dbReference type="EMBL" id="KAK7070877.1"/>
    </source>
</evidence>
<feature type="chain" id="PRO_5042990454" description="VWFA domain-containing protein" evidence="1">
    <location>
        <begin position="18"/>
        <end position="584"/>
    </location>
</feature>
<dbReference type="EMBL" id="JAXCGZ010015205">
    <property type="protein sequence ID" value="KAK7070877.1"/>
    <property type="molecule type" value="Genomic_DNA"/>
</dbReference>
<dbReference type="InterPro" id="IPR002035">
    <property type="entry name" value="VWF_A"/>
</dbReference>
<dbReference type="Pfam" id="PF00092">
    <property type="entry name" value="VWA"/>
    <property type="match status" value="1"/>
</dbReference>
<dbReference type="AlphaFoldDB" id="A0AAN8WTS0"/>
<feature type="signal peptide" evidence="1">
    <location>
        <begin position="1"/>
        <end position="17"/>
    </location>
</feature>
<evidence type="ECO:0000259" key="2">
    <source>
        <dbReference type="PROSITE" id="PS50234"/>
    </source>
</evidence>
<reference evidence="3 4" key="1">
    <citation type="submission" date="2023-11" db="EMBL/GenBank/DDBJ databases">
        <title>Halocaridina rubra genome assembly.</title>
        <authorList>
            <person name="Smith C."/>
        </authorList>
    </citation>
    <scope>NUCLEOTIDE SEQUENCE [LARGE SCALE GENOMIC DNA]</scope>
    <source>
        <strain evidence="3">EP-1</strain>
        <tissue evidence="3">Whole</tissue>
    </source>
</reference>
<proteinExistence type="predicted"/>
<dbReference type="PANTHER" id="PTHR10579">
    <property type="entry name" value="CALCIUM-ACTIVATED CHLORIDE CHANNEL REGULATOR"/>
    <property type="match status" value="1"/>
</dbReference>
<protein>
    <recommendedName>
        <fullName evidence="2">VWFA domain-containing protein</fullName>
    </recommendedName>
</protein>
<dbReference type="InterPro" id="IPR036465">
    <property type="entry name" value="vWFA_dom_sf"/>
</dbReference>
<dbReference type="InterPro" id="IPR051266">
    <property type="entry name" value="CLCR"/>
</dbReference>
<organism evidence="3 4">
    <name type="scientific">Halocaridina rubra</name>
    <name type="common">Hawaiian red shrimp</name>
    <dbReference type="NCBI Taxonomy" id="373956"/>
    <lineage>
        <taxon>Eukaryota</taxon>
        <taxon>Metazoa</taxon>
        <taxon>Ecdysozoa</taxon>
        <taxon>Arthropoda</taxon>
        <taxon>Crustacea</taxon>
        <taxon>Multicrustacea</taxon>
        <taxon>Malacostraca</taxon>
        <taxon>Eumalacostraca</taxon>
        <taxon>Eucarida</taxon>
        <taxon>Decapoda</taxon>
        <taxon>Pleocyemata</taxon>
        <taxon>Caridea</taxon>
        <taxon>Atyoidea</taxon>
        <taxon>Atyidae</taxon>
        <taxon>Halocaridina</taxon>
    </lineage>
</organism>
<dbReference type="Pfam" id="PF08434">
    <property type="entry name" value="CLCA"/>
    <property type="match status" value="1"/>
</dbReference>
<dbReference type="SUPFAM" id="SSF53300">
    <property type="entry name" value="vWA-like"/>
    <property type="match status" value="1"/>
</dbReference>
<gene>
    <name evidence="3" type="ORF">SK128_014953</name>
</gene>
<dbReference type="Gene3D" id="3.40.50.410">
    <property type="entry name" value="von Willebrand factor, type A domain"/>
    <property type="match status" value="1"/>
</dbReference>
<dbReference type="PANTHER" id="PTHR10579:SF177">
    <property type="entry name" value="CALCIUM-ACTIVATED CHLORIDE CHANNEL REGULATOR 4-LIKE PROTEIN"/>
    <property type="match status" value="1"/>
</dbReference>
<keyword evidence="1" id="KW-0732">Signal</keyword>
<evidence type="ECO:0000256" key="1">
    <source>
        <dbReference type="SAM" id="SignalP"/>
    </source>
</evidence>
<dbReference type="Proteomes" id="UP001381693">
    <property type="component" value="Unassembled WGS sequence"/>
</dbReference>
<dbReference type="PROSITE" id="PS50234">
    <property type="entry name" value="VWFA"/>
    <property type="match status" value="1"/>
</dbReference>
<dbReference type="SMART" id="SM00327">
    <property type="entry name" value="VWA"/>
    <property type="match status" value="1"/>
</dbReference>
<dbReference type="CDD" id="cd00198">
    <property type="entry name" value="vWFA"/>
    <property type="match status" value="1"/>
</dbReference>
<feature type="domain" description="VWFA" evidence="2">
    <location>
        <begin position="317"/>
        <end position="489"/>
    </location>
</feature>